<dbReference type="AlphaFoldDB" id="A0A7S3Q116"/>
<gene>
    <name evidence="2" type="ORF">CDEB00056_LOCUS6475</name>
</gene>
<feature type="region of interest" description="Disordered" evidence="1">
    <location>
        <begin position="282"/>
        <end position="306"/>
    </location>
</feature>
<feature type="compositionally biased region" description="Low complexity" evidence="1">
    <location>
        <begin position="774"/>
        <end position="787"/>
    </location>
</feature>
<accession>A0A7S3Q116</accession>
<feature type="compositionally biased region" description="Low complexity" evidence="1">
    <location>
        <begin position="290"/>
        <end position="300"/>
    </location>
</feature>
<sequence length="827" mass="90599">MVNPRLVAEDIAAHYNAKVSANSHLSHAQNVRRYLRKPVLAITRRILLPRINYDEIIDDDVAAIGMEGFGAGDSNGNDLVDPTAGKGKEGLDWRDYLIVPGSSSSAGGGKSGSSIDGSHHSYRHRRSMISEAFSMSETETETEIEGARSNVNRMSPAFHMKLSRRSLARMEAFLASCALAITNDSVKNGVVSVGVGNVKRNGNALSLMDGLKSSLPSFGLNKKSQPKIDTIPEAKAANGKPMPNKNLNYPQMHSNDLIVRLTLYIRTLRRVYANLHPTPKEIEANETETASASSKSSKSSPQQLQPGDECVIHLEPPRALKTHIRLLLNSLVYTVGTVGSMHAILTHLLTHLTLELLAVELISDNLQKRIRKIVLEYEHQISFASLAFLSTPEDSADANLMPLVARYVEYLRVERKACVFDCRLESTLARAMDPNLRRMFRTVEFRSIGHLLGVCKEYEKELEHIVISPRDASTLTANAIVSVTANTNTNGSGVNALSSTSFDSSTVEACSNTKAIKQALRDLRRETITINGQILPPPTSLSELVNLLRERLNSRVMKLKESKIGNVTSGNESANGSSTTSDSDVDFISSGCEGDGDTDRSPMRPRKKSIGGGESDDNTSSNTKDRQKECIVSNHSHISSSSTSKHPKRRIFNVDAIDILTRRFLIAASRTKGGGDAYFVVQDLFGGEGVRVIPSTESYRGPYNDGKVSATIELTVRLASITIKCHSKFDVYPEENIAECEPFIQLHTTTTETIELQEVRIDENGLELEAPVFSAGSNSEKSKSTSSLGERPTKVMLKEKSSESSGRRALSIKPARYVKVDNWKTPS</sequence>
<reference evidence="2" key="1">
    <citation type="submission" date="2021-01" db="EMBL/GenBank/DDBJ databases">
        <authorList>
            <person name="Corre E."/>
            <person name="Pelletier E."/>
            <person name="Niang G."/>
            <person name="Scheremetjew M."/>
            <person name="Finn R."/>
            <person name="Kale V."/>
            <person name="Holt S."/>
            <person name="Cochrane G."/>
            <person name="Meng A."/>
            <person name="Brown T."/>
            <person name="Cohen L."/>
        </authorList>
    </citation>
    <scope>NUCLEOTIDE SEQUENCE</scope>
    <source>
        <strain evidence="2">MM31A-1</strain>
    </source>
</reference>
<feature type="region of interest" description="Disordered" evidence="1">
    <location>
        <begin position="772"/>
        <end position="809"/>
    </location>
</feature>
<organism evidence="2">
    <name type="scientific">Chaetoceros debilis</name>
    <dbReference type="NCBI Taxonomy" id="122233"/>
    <lineage>
        <taxon>Eukaryota</taxon>
        <taxon>Sar</taxon>
        <taxon>Stramenopiles</taxon>
        <taxon>Ochrophyta</taxon>
        <taxon>Bacillariophyta</taxon>
        <taxon>Coscinodiscophyceae</taxon>
        <taxon>Chaetocerotophycidae</taxon>
        <taxon>Chaetocerotales</taxon>
        <taxon>Chaetocerotaceae</taxon>
        <taxon>Chaetoceros</taxon>
    </lineage>
</organism>
<evidence type="ECO:0000313" key="2">
    <source>
        <dbReference type="EMBL" id="CAE0461634.1"/>
    </source>
</evidence>
<feature type="compositionally biased region" description="Low complexity" evidence="1">
    <location>
        <begin position="633"/>
        <end position="644"/>
    </location>
</feature>
<evidence type="ECO:0000256" key="1">
    <source>
        <dbReference type="SAM" id="MobiDB-lite"/>
    </source>
</evidence>
<feature type="region of interest" description="Disordered" evidence="1">
    <location>
        <begin position="566"/>
        <end position="647"/>
    </location>
</feature>
<proteinExistence type="predicted"/>
<protein>
    <submittedName>
        <fullName evidence="2">Uncharacterized protein</fullName>
    </submittedName>
</protein>
<name>A0A7S3Q116_9STRA</name>
<feature type="compositionally biased region" description="Basic and acidic residues" evidence="1">
    <location>
        <begin position="791"/>
        <end position="806"/>
    </location>
</feature>
<feature type="compositionally biased region" description="Polar residues" evidence="1">
    <location>
        <begin position="566"/>
        <end position="582"/>
    </location>
</feature>
<feature type="region of interest" description="Disordered" evidence="1">
    <location>
        <begin position="102"/>
        <end position="122"/>
    </location>
</feature>
<dbReference type="EMBL" id="HBIO01008474">
    <property type="protein sequence ID" value="CAE0461634.1"/>
    <property type="molecule type" value="Transcribed_RNA"/>
</dbReference>